<sequence length="62" mass="7464">MFTAYIVFFAKCYWCKLEPRRLVYVRNYSVACSENIYLEKVSHSIKSLHVSHFLDKILLLYL</sequence>
<keyword evidence="2" id="KW-1185">Reference proteome</keyword>
<gene>
    <name evidence="1" type="ORF">C1645_755033</name>
</gene>
<protein>
    <submittedName>
        <fullName evidence="1">Uncharacterized protein</fullName>
    </submittedName>
</protein>
<reference evidence="1 2" key="1">
    <citation type="submission" date="2018-06" db="EMBL/GenBank/DDBJ databases">
        <title>Comparative genomics reveals the genomic features of Rhizophagus irregularis, R. cerebriforme, R. diaphanum and Gigaspora rosea, and their symbiotic lifestyle signature.</title>
        <authorList>
            <person name="Morin E."/>
            <person name="San Clemente H."/>
            <person name="Chen E.C.H."/>
            <person name="De La Providencia I."/>
            <person name="Hainaut M."/>
            <person name="Kuo A."/>
            <person name="Kohler A."/>
            <person name="Murat C."/>
            <person name="Tang N."/>
            <person name="Roy S."/>
            <person name="Loubradou J."/>
            <person name="Henrissat B."/>
            <person name="Grigoriev I.V."/>
            <person name="Corradi N."/>
            <person name="Roux C."/>
            <person name="Martin F.M."/>
        </authorList>
    </citation>
    <scope>NUCLEOTIDE SEQUENCE [LARGE SCALE GENOMIC DNA]</scope>
    <source>
        <strain evidence="1 2">DAOM 227022</strain>
    </source>
</reference>
<proteinExistence type="predicted"/>
<name>A0A397TGA3_9GLOM</name>
<comment type="caution">
    <text evidence="1">The sequence shown here is derived from an EMBL/GenBank/DDBJ whole genome shotgun (WGS) entry which is preliminary data.</text>
</comment>
<evidence type="ECO:0000313" key="1">
    <source>
        <dbReference type="EMBL" id="RIA96389.1"/>
    </source>
</evidence>
<dbReference type="EMBL" id="QKYT01000045">
    <property type="protein sequence ID" value="RIA96389.1"/>
    <property type="molecule type" value="Genomic_DNA"/>
</dbReference>
<evidence type="ECO:0000313" key="2">
    <source>
        <dbReference type="Proteomes" id="UP000265703"/>
    </source>
</evidence>
<dbReference type="AlphaFoldDB" id="A0A397TGA3"/>
<organism evidence="1 2">
    <name type="scientific">Glomus cerebriforme</name>
    <dbReference type="NCBI Taxonomy" id="658196"/>
    <lineage>
        <taxon>Eukaryota</taxon>
        <taxon>Fungi</taxon>
        <taxon>Fungi incertae sedis</taxon>
        <taxon>Mucoromycota</taxon>
        <taxon>Glomeromycotina</taxon>
        <taxon>Glomeromycetes</taxon>
        <taxon>Glomerales</taxon>
        <taxon>Glomeraceae</taxon>
        <taxon>Glomus</taxon>
    </lineage>
</organism>
<dbReference type="Proteomes" id="UP000265703">
    <property type="component" value="Unassembled WGS sequence"/>
</dbReference>
<accession>A0A397TGA3</accession>